<feature type="compositionally biased region" description="Acidic residues" evidence="3">
    <location>
        <begin position="20"/>
        <end position="38"/>
    </location>
</feature>
<evidence type="ECO:0000313" key="5">
    <source>
        <dbReference type="EMBL" id="MFD2799607.1"/>
    </source>
</evidence>
<dbReference type="PRINTS" id="PR00922">
    <property type="entry name" value="DADACBPTASE3"/>
</dbReference>
<keyword evidence="4" id="KW-1133">Transmembrane helix</keyword>
<dbReference type="Pfam" id="PF02113">
    <property type="entry name" value="Peptidase_S13"/>
    <property type="match status" value="2"/>
</dbReference>
<evidence type="ECO:0000256" key="4">
    <source>
        <dbReference type="SAM" id="Phobius"/>
    </source>
</evidence>
<dbReference type="EC" id="3.4.16.4" evidence="5"/>
<dbReference type="PANTHER" id="PTHR30023">
    <property type="entry name" value="D-ALANYL-D-ALANINE CARBOXYPEPTIDASE"/>
    <property type="match status" value="1"/>
</dbReference>
<proteinExistence type="inferred from homology"/>
<evidence type="ECO:0000256" key="2">
    <source>
        <dbReference type="ARBA" id="ARBA00022801"/>
    </source>
</evidence>
<dbReference type="Proteomes" id="UP001597478">
    <property type="component" value="Unassembled WGS sequence"/>
</dbReference>
<keyword evidence="2 5" id="KW-0378">Hydrolase</keyword>
<keyword evidence="5" id="KW-0121">Carboxypeptidase</keyword>
<reference evidence="6" key="1">
    <citation type="journal article" date="2019" name="Int. J. Syst. Evol. Microbiol.">
        <title>The Global Catalogue of Microorganisms (GCM) 10K type strain sequencing project: providing services to taxonomists for standard genome sequencing and annotation.</title>
        <authorList>
            <consortium name="The Broad Institute Genomics Platform"/>
            <consortium name="The Broad Institute Genome Sequencing Center for Infectious Disease"/>
            <person name="Wu L."/>
            <person name="Ma J."/>
        </authorList>
    </citation>
    <scope>NUCLEOTIDE SEQUENCE [LARGE SCALE GENOMIC DNA]</scope>
    <source>
        <strain evidence="6">IBRC-M 10906</strain>
    </source>
</reference>
<comment type="similarity">
    <text evidence="1">Belongs to the peptidase S13 family.</text>
</comment>
<gene>
    <name evidence="5" type="primary">dacB</name>
    <name evidence="5" type="ORF">ACFS2C_09395</name>
</gene>
<evidence type="ECO:0000256" key="1">
    <source>
        <dbReference type="ARBA" id="ARBA00006096"/>
    </source>
</evidence>
<feature type="region of interest" description="Disordered" evidence="3">
    <location>
        <begin position="80"/>
        <end position="111"/>
    </location>
</feature>
<evidence type="ECO:0000256" key="3">
    <source>
        <dbReference type="SAM" id="MobiDB-lite"/>
    </source>
</evidence>
<protein>
    <submittedName>
        <fullName evidence="5">D-alanyl-D-alanine carboxypeptidase/D-alanyl-D-alanine-endopeptidase</fullName>
        <ecNumber evidence="5">3.4.16.4</ecNumber>
    </submittedName>
</protein>
<dbReference type="Gene3D" id="3.40.710.10">
    <property type="entry name" value="DD-peptidase/beta-lactamase superfamily"/>
    <property type="match status" value="2"/>
</dbReference>
<dbReference type="RefSeq" id="WP_377392501.1">
    <property type="nucleotide sequence ID" value="NZ_JBHSAN010000029.1"/>
</dbReference>
<keyword evidence="4" id="KW-0812">Transmembrane</keyword>
<dbReference type="InterPro" id="IPR000667">
    <property type="entry name" value="Peptidase_S13"/>
</dbReference>
<keyword evidence="6" id="KW-1185">Reference proteome</keyword>
<dbReference type="NCBIfam" id="TIGR00666">
    <property type="entry name" value="PBP4"/>
    <property type="match status" value="1"/>
</dbReference>
<evidence type="ECO:0000313" key="6">
    <source>
        <dbReference type="Proteomes" id="UP001597478"/>
    </source>
</evidence>
<feature type="region of interest" description="Disordered" evidence="3">
    <location>
        <begin position="1"/>
        <end position="47"/>
    </location>
</feature>
<dbReference type="EMBL" id="JBHUOF010000010">
    <property type="protein sequence ID" value="MFD2799607.1"/>
    <property type="molecule type" value="Genomic_DNA"/>
</dbReference>
<dbReference type="InterPro" id="IPR012338">
    <property type="entry name" value="Beta-lactam/transpept-like"/>
</dbReference>
<name>A0ABW5W732_9PSEU</name>
<keyword evidence="5" id="KW-0645">Protease</keyword>
<organism evidence="5 6">
    <name type="scientific">Prauserella oleivorans</name>
    <dbReference type="NCBI Taxonomy" id="1478153"/>
    <lineage>
        <taxon>Bacteria</taxon>
        <taxon>Bacillati</taxon>
        <taxon>Actinomycetota</taxon>
        <taxon>Actinomycetes</taxon>
        <taxon>Pseudonocardiales</taxon>
        <taxon>Pseudonocardiaceae</taxon>
        <taxon>Prauserella</taxon>
    </lineage>
</organism>
<feature type="compositionally biased region" description="Low complexity" evidence="3">
    <location>
        <begin position="101"/>
        <end position="111"/>
    </location>
</feature>
<dbReference type="GO" id="GO:0009002">
    <property type="term" value="F:serine-type D-Ala-D-Ala carboxypeptidase activity"/>
    <property type="evidence" value="ECO:0007669"/>
    <property type="project" value="UniProtKB-EC"/>
</dbReference>
<sequence length="508" mass="51320">MRIEPDGEQHPAAAKAAEDDHTEPDPPDDDRGEPDPPAEAEPKPRRRRGLLLPGLAVLVVVAVGVALALPDVSNRLGLPWAPNAPQGDPPEPVAVSRQLQGPNASAPAPTAAGVGAALAGPAADPALGTLTGSVIDPATGRTLWERAPDQPITPASTTKVLTAAAALLALDHGSRLSTKVVQGPEPGTVVLVGGGDVTLSSLPRGQESVYSGAAHLDDLVEQVRTATGGNVNEVRLDLTAFAGGTTAPGWAPEDAPSTYAAPVVAAMLDGGRTDPADDGSERVGNPGAVLAQEFAGRLGARVGSLEATAPQGARLLGEVRSAPLTDLVDHLLLTSDNLLADVVQRQVAIATGHEPSFAGAGQATLEVLRRNGFDVRGATLSDGSGLSTNNKVPARLLADVLAVAAAPDGTADERTRKLRPLLGGLPVAGGSGTLEGRYDEGVATQGRGWVRAKTGTISSSGTNTLAGLVLDSDGRVLVFALLTAGSDTSTGRAALDTITATLRGCGCR</sequence>
<dbReference type="SUPFAM" id="SSF56601">
    <property type="entry name" value="beta-lactamase/transpeptidase-like"/>
    <property type="match status" value="1"/>
</dbReference>
<comment type="caution">
    <text evidence="5">The sequence shown here is derived from an EMBL/GenBank/DDBJ whole genome shotgun (WGS) entry which is preliminary data.</text>
</comment>
<dbReference type="PANTHER" id="PTHR30023:SF0">
    <property type="entry name" value="PENICILLIN-SENSITIVE CARBOXYPEPTIDASE A"/>
    <property type="match status" value="1"/>
</dbReference>
<accession>A0ABW5W732</accession>
<keyword evidence="4" id="KW-0472">Membrane</keyword>
<feature type="transmembrane region" description="Helical" evidence="4">
    <location>
        <begin position="50"/>
        <end position="69"/>
    </location>
</feature>